<dbReference type="EMBL" id="JABCKV010004263">
    <property type="protein sequence ID" value="KAG5633936.1"/>
    <property type="molecule type" value="Genomic_DNA"/>
</dbReference>
<protein>
    <submittedName>
        <fullName evidence="2">Uncharacterized protein</fullName>
    </submittedName>
</protein>
<feature type="region of interest" description="Disordered" evidence="1">
    <location>
        <begin position="1"/>
        <end position="81"/>
    </location>
</feature>
<feature type="compositionally biased region" description="Basic and acidic residues" evidence="1">
    <location>
        <begin position="39"/>
        <end position="81"/>
    </location>
</feature>
<reference evidence="2" key="1">
    <citation type="submission" date="2020-07" db="EMBL/GenBank/DDBJ databases">
        <authorList>
            <person name="Nieuwenhuis M."/>
            <person name="Van De Peppel L.J.J."/>
        </authorList>
    </citation>
    <scope>NUCLEOTIDE SEQUENCE</scope>
    <source>
        <strain evidence="2">AP01</strain>
        <tissue evidence="2">Mycelium</tissue>
    </source>
</reference>
<reference evidence="2" key="2">
    <citation type="submission" date="2021-10" db="EMBL/GenBank/DDBJ databases">
        <title>Phylogenomics reveals ancestral predisposition of the termite-cultivated fungus Termitomyces towards a domesticated lifestyle.</title>
        <authorList>
            <person name="Auxier B."/>
            <person name="Grum-Grzhimaylo A."/>
            <person name="Cardenas M.E."/>
            <person name="Lodge J.D."/>
            <person name="Laessoe T."/>
            <person name="Pedersen O."/>
            <person name="Smith M.E."/>
            <person name="Kuyper T.W."/>
            <person name="Franco-Molano E.A."/>
            <person name="Baroni T.J."/>
            <person name="Aanen D.K."/>
        </authorList>
    </citation>
    <scope>NUCLEOTIDE SEQUENCE</scope>
    <source>
        <strain evidence="2">AP01</strain>
        <tissue evidence="2">Mycelium</tissue>
    </source>
</reference>
<evidence type="ECO:0000256" key="1">
    <source>
        <dbReference type="SAM" id="MobiDB-lite"/>
    </source>
</evidence>
<evidence type="ECO:0000313" key="2">
    <source>
        <dbReference type="EMBL" id="KAG5633936.1"/>
    </source>
</evidence>
<dbReference type="AlphaFoldDB" id="A0A9P7FNV1"/>
<gene>
    <name evidence="2" type="ORF">DXG03_006472</name>
</gene>
<evidence type="ECO:0000313" key="3">
    <source>
        <dbReference type="Proteomes" id="UP000775547"/>
    </source>
</evidence>
<keyword evidence="3" id="KW-1185">Reference proteome</keyword>
<dbReference type="Proteomes" id="UP000775547">
    <property type="component" value="Unassembled WGS sequence"/>
</dbReference>
<organism evidence="2 3">
    <name type="scientific">Asterophora parasitica</name>
    <dbReference type="NCBI Taxonomy" id="117018"/>
    <lineage>
        <taxon>Eukaryota</taxon>
        <taxon>Fungi</taxon>
        <taxon>Dikarya</taxon>
        <taxon>Basidiomycota</taxon>
        <taxon>Agaricomycotina</taxon>
        <taxon>Agaricomycetes</taxon>
        <taxon>Agaricomycetidae</taxon>
        <taxon>Agaricales</taxon>
        <taxon>Tricholomatineae</taxon>
        <taxon>Lyophyllaceae</taxon>
        <taxon>Asterophora</taxon>
    </lineage>
</organism>
<sequence>MSIMDTLASIQQQISEMDARNRTVQEQEPSRNAVPEVLADERRDNQVPEERERREQESGERVEKDRAEKERLRAERDEKQR</sequence>
<feature type="compositionally biased region" description="Basic and acidic residues" evidence="1">
    <location>
        <begin position="17"/>
        <end position="29"/>
    </location>
</feature>
<proteinExistence type="predicted"/>
<comment type="caution">
    <text evidence="2">The sequence shown here is derived from an EMBL/GenBank/DDBJ whole genome shotgun (WGS) entry which is preliminary data.</text>
</comment>
<accession>A0A9P7FNV1</accession>
<feature type="non-terminal residue" evidence="2">
    <location>
        <position position="81"/>
    </location>
</feature>
<name>A0A9P7FNV1_9AGAR</name>